<dbReference type="GO" id="GO:0051060">
    <property type="term" value="F:pullulanase activity"/>
    <property type="evidence" value="ECO:0007669"/>
    <property type="project" value="UniProtKB-EC"/>
</dbReference>
<dbReference type="EMBL" id="VBSP01000031">
    <property type="protein sequence ID" value="TLQ40315.1"/>
    <property type="molecule type" value="Genomic_DNA"/>
</dbReference>
<evidence type="ECO:0000313" key="4">
    <source>
        <dbReference type="Proteomes" id="UP000306420"/>
    </source>
</evidence>
<name>A0A5R9DW20_9LACT</name>
<organism evidence="3 4">
    <name type="scientific">Ruoffia tabacinasalis</name>
    <dbReference type="NCBI Taxonomy" id="87458"/>
    <lineage>
        <taxon>Bacteria</taxon>
        <taxon>Bacillati</taxon>
        <taxon>Bacillota</taxon>
        <taxon>Bacilli</taxon>
        <taxon>Lactobacillales</taxon>
        <taxon>Aerococcaceae</taxon>
        <taxon>Ruoffia</taxon>
    </lineage>
</organism>
<dbReference type="SUPFAM" id="SSF81296">
    <property type="entry name" value="E set domains"/>
    <property type="match status" value="1"/>
</dbReference>
<dbReference type="SMART" id="SM00642">
    <property type="entry name" value="Aamy"/>
    <property type="match status" value="1"/>
</dbReference>
<dbReference type="Proteomes" id="UP000306420">
    <property type="component" value="Unassembled WGS sequence"/>
</dbReference>
<dbReference type="Pfam" id="PF00128">
    <property type="entry name" value="Alpha-amylase"/>
    <property type="match status" value="1"/>
</dbReference>
<evidence type="ECO:0000259" key="2">
    <source>
        <dbReference type="SMART" id="SM00642"/>
    </source>
</evidence>
<dbReference type="InterPro" id="IPR006047">
    <property type="entry name" value="GH13_cat_dom"/>
</dbReference>
<dbReference type="CDD" id="cd02860">
    <property type="entry name" value="E_set_Pullulanase"/>
    <property type="match status" value="1"/>
</dbReference>
<dbReference type="InterPro" id="IPR017853">
    <property type="entry name" value="GH"/>
</dbReference>
<dbReference type="AlphaFoldDB" id="A0A5R9DW20"/>
<dbReference type="InterPro" id="IPR013780">
    <property type="entry name" value="Glyco_hydro_b"/>
</dbReference>
<dbReference type="Gene3D" id="2.60.40.1180">
    <property type="entry name" value="Golgi alpha-mannosidase II"/>
    <property type="match status" value="1"/>
</dbReference>
<protein>
    <submittedName>
        <fullName evidence="3">Pullulanase</fullName>
        <ecNumber evidence="3">3.2.1.41</ecNumber>
    </submittedName>
</protein>
<dbReference type="Gene3D" id="3.20.20.80">
    <property type="entry name" value="Glycosidases"/>
    <property type="match status" value="1"/>
</dbReference>
<comment type="caution">
    <text evidence="3">The sequence shown here is derived from an EMBL/GenBank/DDBJ whole genome shotgun (WGS) entry which is preliminary data.</text>
</comment>
<dbReference type="InterPro" id="IPR040806">
    <property type="entry name" value="SpuA_C"/>
</dbReference>
<dbReference type="InterPro" id="IPR014756">
    <property type="entry name" value="Ig_E-set"/>
</dbReference>
<dbReference type="Pfam" id="PF18033">
    <property type="entry name" value="SpuA_C"/>
    <property type="match status" value="1"/>
</dbReference>
<dbReference type="RefSeq" id="WP_138404980.1">
    <property type="nucleotide sequence ID" value="NZ_VBSP01000031.1"/>
</dbReference>
<dbReference type="InterPro" id="IPR004193">
    <property type="entry name" value="Glyco_hydro_13_N"/>
</dbReference>
<feature type="domain" description="Glycosyl hydrolase family 13 catalytic" evidence="2">
    <location>
        <begin position="159"/>
        <end position="562"/>
    </location>
</feature>
<dbReference type="GO" id="GO:0005975">
    <property type="term" value="P:carbohydrate metabolic process"/>
    <property type="evidence" value="ECO:0007669"/>
    <property type="project" value="InterPro"/>
</dbReference>
<keyword evidence="3" id="KW-0378">Hydrolase</keyword>
<dbReference type="Gene3D" id="2.60.40.10">
    <property type="entry name" value="Immunoglobulins"/>
    <property type="match status" value="1"/>
</dbReference>
<proteinExistence type="inferred from homology"/>
<dbReference type="CDD" id="cd11341">
    <property type="entry name" value="AmyAc_Pullulanase_LD-like"/>
    <property type="match status" value="1"/>
</dbReference>
<dbReference type="SUPFAM" id="SSF51445">
    <property type="entry name" value="(Trans)glycosidases"/>
    <property type="match status" value="1"/>
</dbReference>
<evidence type="ECO:0000313" key="3">
    <source>
        <dbReference type="EMBL" id="TLQ40315.1"/>
    </source>
</evidence>
<gene>
    <name evidence="3" type="ORF">FEZ33_08510</name>
</gene>
<evidence type="ECO:0000256" key="1">
    <source>
        <dbReference type="ARBA" id="ARBA00008061"/>
    </source>
</evidence>
<dbReference type="InterPro" id="IPR011838">
    <property type="entry name" value="Pullulan_Gpos"/>
</dbReference>
<comment type="similarity">
    <text evidence="1">Belongs to the glycosyl hydrolase 13 family.</text>
</comment>
<reference evidence="3 4" key="1">
    <citation type="submission" date="2019-05" db="EMBL/GenBank/DDBJ databases">
        <title>The metagenome of a microbial culture collection derived from dairy environment covers the genomic content of the human microbiome.</title>
        <authorList>
            <person name="Roder T."/>
            <person name="Wuthrich D."/>
            <person name="Sattari Z."/>
            <person name="Von Ah U."/>
            <person name="Bar C."/>
            <person name="Ronchi F."/>
            <person name="Macpherson A.J."/>
            <person name="Ganal-Vonarburg S.C."/>
            <person name="Bruggmann R."/>
            <person name="Vergeres G."/>
        </authorList>
    </citation>
    <scope>NUCLEOTIDE SEQUENCE [LARGE SCALE GENOMIC DNA]</scope>
    <source>
        <strain evidence="3 4">FAM 24227</strain>
    </source>
</reference>
<dbReference type="OrthoDB" id="9761875at2"/>
<keyword evidence="3" id="KW-0326">Glycosidase</keyword>
<dbReference type="Pfam" id="PF02922">
    <property type="entry name" value="CBM_48"/>
    <property type="match status" value="1"/>
</dbReference>
<sequence length="702" mass="80415">MTERLTTSLTWQEKDEHFAYDGPLGPVLNSDGTAVLRLWSPSAKSVQVLLYDKDNQEKQVAVVEMNSHDKGLWEVTLNQDTVSGIDNFNNYCYHYQINRESESVLALDPYAKSLGTWNSHDEASYIAKAAIVAPENIGQKLDFAKVENYKRREDAVIYEVHVRDFTSDPSIKDELHHRFGTFEAMTERLDYIQSLGVTHVQLLPVLSYYHANEYETGERFLEYKSAWTNYNWGYDPMHYFALTGMYSINPEDPSSRIKEFKELVNEIHKRGMAVTLDVVYNHTAELHILEDLEPEYYHFMDSDGTSRTNFGGGRLGSTHYMTRRLIVDSLKHLVEEFKVDGFRFDMMGDLDAETVQLAYDETVKINPNILMIGEGWITYVGDEGAEDVQAADQLWMSDTEAVGSFSDEIRDELKSGFQSEGKPRFITGGRRNVQKIFDNIKGQPHNFEADQPGDVVQYIEAHDNLTLHDVIAQSINKNPLLHTEEIHQRIRLGNLIVLTSQGTAFIHAGQEYGRTKQFKHPEFKTMVDEWGDIPDNSTYFTNNNGDPIEYPYFIHDSYDSSDAINKFEWEKVRGVNGYSIENTTMEHMRGLIQLRHSTDAFRLADKELIDINVQLLNIPEIRERDVAIAYKVRGTQGDEYIIVINGNKRSRTFTLPEEVELAQVIADQDRVDTEPLMQPQGIEMLSSTQIKLAGLSAVIFKK</sequence>
<dbReference type="PANTHER" id="PTHR43002">
    <property type="entry name" value="GLYCOGEN DEBRANCHING ENZYME"/>
    <property type="match status" value="1"/>
</dbReference>
<dbReference type="NCBIfam" id="TIGR02102">
    <property type="entry name" value="pullulan_Gpos"/>
    <property type="match status" value="1"/>
</dbReference>
<dbReference type="InterPro" id="IPR013783">
    <property type="entry name" value="Ig-like_fold"/>
</dbReference>
<accession>A0A5R9DW20</accession>
<dbReference type="EC" id="3.2.1.41" evidence="3"/>